<evidence type="ECO:0000256" key="5">
    <source>
        <dbReference type="ARBA" id="ARBA00022989"/>
    </source>
</evidence>
<evidence type="ECO:0000313" key="9">
    <source>
        <dbReference type="EMBL" id="EDM47646.1"/>
    </source>
</evidence>
<feature type="transmembrane region" description="Helical" evidence="7">
    <location>
        <begin position="101"/>
        <end position="127"/>
    </location>
</feature>
<evidence type="ECO:0000256" key="7">
    <source>
        <dbReference type="RuleBase" id="RU369079"/>
    </source>
</evidence>
<accession>A6F0Q7</accession>
<dbReference type="EMBL" id="ABCP01000014">
    <property type="protein sequence ID" value="EDM47646.1"/>
    <property type="molecule type" value="Genomic_DNA"/>
</dbReference>
<feature type="transmembrane region" description="Helical" evidence="7">
    <location>
        <begin position="6"/>
        <end position="33"/>
    </location>
</feature>
<feature type="transmembrane region" description="Helical" evidence="7">
    <location>
        <begin position="250"/>
        <end position="273"/>
    </location>
</feature>
<proteinExistence type="inferred from homology"/>
<dbReference type="eggNOG" id="COG4664">
    <property type="taxonomic scope" value="Bacteria"/>
</dbReference>
<feature type="transmembrane region" description="Helical" evidence="7">
    <location>
        <begin position="54"/>
        <end position="73"/>
    </location>
</feature>
<keyword evidence="10" id="KW-1185">Reference proteome</keyword>
<dbReference type="PANTHER" id="PTHR33362">
    <property type="entry name" value="SIALIC ACID TRAP TRANSPORTER PERMEASE PROTEIN SIAT-RELATED"/>
    <property type="match status" value="1"/>
</dbReference>
<feature type="transmembrane region" description="Helical" evidence="7">
    <location>
        <begin position="285"/>
        <end position="307"/>
    </location>
</feature>
<dbReference type="PANTHER" id="PTHR33362:SF7">
    <property type="entry name" value="SLL1103 PROTEIN"/>
    <property type="match status" value="1"/>
</dbReference>
<feature type="transmembrane region" description="Helical" evidence="7">
    <location>
        <begin position="178"/>
        <end position="199"/>
    </location>
</feature>
<evidence type="ECO:0000256" key="1">
    <source>
        <dbReference type="ARBA" id="ARBA00004429"/>
    </source>
</evidence>
<dbReference type="OrthoDB" id="8627919at2"/>
<evidence type="ECO:0000259" key="8">
    <source>
        <dbReference type="Pfam" id="PF06808"/>
    </source>
</evidence>
<dbReference type="PIRSF" id="PIRSF006066">
    <property type="entry name" value="HI0050"/>
    <property type="match status" value="1"/>
</dbReference>
<feature type="transmembrane region" description="Helical" evidence="7">
    <location>
        <begin position="410"/>
        <end position="431"/>
    </location>
</feature>
<name>A6F0Q7_9GAMM</name>
<comment type="subunit">
    <text evidence="7">The complex comprises the extracytoplasmic solute receptor protein and the two transmembrane proteins.</text>
</comment>
<feature type="transmembrane region" description="Helical" evidence="7">
    <location>
        <begin position="365"/>
        <end position="390"/>
    </location>
</feature>
<dbReference type="Proteomes" id="UP000005856">
    <property type="component" value="Unassembled WGS sequence"/>
</dbReference>
<keyword evidence="3 7" id="KW-0997">Cell inner membrane</keyword>
<comment type="caution">
    <text evidence="9">The sequence shown here is derived from an EMBL/GenBank/DDBJ whole genome shotgun (WGS) entry which is preliminary data.</text>
</comment>
<evidence type="ECO:0000313" key="10">
    <source>
        <dbReference type="Proteomes" id="UP000005856"/>
    </source>
</evidence>
<feature type="transmembrane region" description="Helical" evidence="7">
    <location>
        <begin position="341"/>
        <end position="359"/>
    </location>
</feature>
<keyword evidence="2" id="KW-1003">Cell membrane</keyword>
<keyword evidence="6 7" id="KW-0472">Membrane</keyword>
<organism evidence="9 10">
    <name type="scientific">Marinobacter algicola DG893</name>
    <dbReference type="NCBI Taxonomy" id="443152"/>
    <lineage>
        <taxon>Bacteria</taxon>
        <taxon>Pseudomonadati</taxon>
        <taxon>Pseudomonadota</taxon>
        <taxon>Gammaproteobacteria</taxon>
        <taxon>Pseudomonadales</taxon>
        <taxon>Marinobacteraceae</taxon>
        <taxon>Marinobacter</taxon>
    </lineage>
</organism>
<evidence type="ECO:0000256" key="2">
    <source>
        <dbReference type="ARBA" id="ARBA00022475"/>
    </source>
</evidence>
<dbReference type="RefSeq" id="WP_007153851.1">
    <property type="nucleotide sequence ID" value="NZ_ABCP01000014.1"/>
</dbReference>
<dbReference type="GO" id="GO:0022857">
    <property type="term" value="F:transmembrane transporter activity"/>
    <property type="evidence" value="ECO:0007669"/>
    <property type="project" value="UniProtKB-UniRule"/>
</dbReference>
<dbReference type="InterPro" id="IPR010656">
    <property type="entry name" value="DctM"/>
</dbReference>
<reference evidence="9 10" key="1">
    <citation type="submission" date="2007-06" db="EMBL/GenBank/DDBJ databases">
        <authorList>
            <person name="Green D."/>
            <person name="Ferriera S."/>
            <person name="Johnson J."/>
            <person name="Kravitz S."/>
            <person name="Beeson K."/>
            <person name="Sutton G."/>
            <person name="Rogers Y.-H."/>
            <person name="Friedman R."/>
            <person name="Frazier M."/>
            <person name="Venter J.C."/>
        </authorList>
    </citation>
    <scope>NUCLEOTIDE SEQUENCE [LARGE SCALE GENOMIC DNA]</scope>
    <source>
        <strain evidence="9 10">DG893</strain>
    </source>
</reference>
<keyword evidence="7" id="KW-0813">Transport</keyword>
<feature type="transmembrane region" description="Helical" evidence="7">
    <location>
        <begin position="219"/>
        <end position="244"/>
    </location>
</feature>
<dbReference type="AlphaFoldDB" id="A6F0Q7"/>
<dbReference type="NCBIfam" id="TIGR00786">
    <property type="entry name" value="dctM"/>
    <property type="match status" value="1"/>
</dbReference>
<keyword evidence="4 7" id="KW-0812">Transmembrane</keyword>
<feature type="transmembrane region" description="Helical" evidence="7">
    <location>
        <begin position="313"/>
        <end position="334"/>
    </location>
</feature>
<dbReference type="GO" id="GO:0005886">
    <property type="term" value="C:plasma membrane"/>
    <property type="evidence" value="ECO:0007669"/>
    <property type="project" value="UniProtKB-SubCell"/>
</dbReference>
<dbReference type="STRING" id="443152.MDG893_19764"/>
<evidence type="ECO:0000256" key="3">
    <source>
        <dbReference type="ARBA" id="ARBA00022519"/>
    </source>
</evidence>
<evidence type="ECO:0000256" key="4">
    <source>
        <dbReference type="ARBA" id="ARBA00022692"/>
    </source>
</evidence>
<dbReference type="Pfam" id="PF06808">
    <property type="entry name" value="DctM"/>
    <property type="match status" value="1"/>
</dbReference>
<evidence type="ECO:0000256" key="6">
    <source>
        <dbReference type="ARBA" id="ARBA00023136"/>
    </source>
</evidence>
<comment type="similarity">
    <text evidence="7">Belongs to the TRAP transporter large permease family.</text>
</comment>
<protein>
    <recommendedName>
        <fullName evidence="7">TRAP transporter large permease protein</fullName>
    </recommendedName>
</protein>
<comment type="function">
    <text evidence="7">Part of the tripartite ATP-independent periplasmic (TRAP) transport system.</text>
</comment>
<dbReference type="InterPro" id="IPR004681">
    <property type="entry name" value="TRAP_DctM"/>
</dbReference>
<sequence length="440" mass="46282">MTSYVAFLMFPALLILILAGFPIAFSMISVALVAGYLQFGDGVIFQLLSKMDDVATNSVLAAVPLFIFIGAMLERSGIAERLFDAVHVWTRRVPGSLGVSAVLLGTIFAAASGVVGATETVIGMLAVPIMLKHAYDKSLISGTICASGSLGTVIPPSITVIVLAPVANVSVGDLFAGLLFPGLVMAALFIAYVVGIAMLKPAFAPREEEPPVLSISQKIRMTVFALVPTMALIFTVLGTILLGIATPTEAAACGAAGTLILSLAYRTFTWGILWNALRRTASITAMILLIVLGGNMFAGVFFASGGMDSVQSLLSTLGLSGAGAVTAILVLAFLAGFVLDLISVVLILIPLAMPIVTGYGVDPVWFAVTFLVVLQTSYLTPPMAPSIFYLRAITPPEITLRHMYRGVLPFIGMQLVTLVLVILFPGLVLWLPEQMSGPSW</sequence>
<comment type="subcellular location">
    <subcellularLocation>
        <location evidence="1 7">Cell inner membrane</location>
        <topology evidence="1 7">Multi-pass membrane protein</topology>
    </subcellularLocation>
</comment>
<feature type="domain" description="TRAP C4-dicarboxylate transport system permease DctM subunit" evidence="8">
    <location>
        <begin position="12"/>
        <end position="427"/>
    </location>
</feature>
<gene>
    <name evidence="9" type="ORF">MDG893_19764</name>
</gene>
<keyword evidence="5 7" id="KW-1133">Transmembrane helix</keyword>